<evidence type="ECO:0000313" key="3">
    <source>
        <dbReference type="Proteomes" id="UP000199202"/>
    </source>
</evidence>
<sequence>MQANVGDMLIIHGHVVGQRDRKGEIIEIRGPAGSPPYVVRFDDGHEQLMFPGPDAVVQPAMSE</sequence>
<accession>A0A1G8KGX6</accession>
<dbReference type="Proteomes" id="UP000199202">
    <property type="component" value="Unassembled WGS sequence"/>
</dbReference>
<dbReference type="OrthoDB" id="4828144at2"/>
<keyword evidence="3" id="KW-1185">Reference proteome</keyword>
<evidence type="ECO:0000313" key="2">
    <source>
        <dbReference type="EMBL" id="SDI42671.1"/>
    </source>
</evidence>
<dbReference type="Pfam" id="PF08940">
    <property type="entry name" value="DUF1918"/>
    <property type="match status" value="1"/>
</dbReference>
<dbReference type="EMBL" id="FNDJ01000005">
    <property type="protein sequence ID" value="SDI42671.1"/>
    <property type="molecule type" value="Genomic_DNA"/>
</dbReference>
<gene>
    <name evidence="2" type="ORF">SAMN05421869_105398</name>
</gene>
<feature type="domain" description="DUF1918" evidence="1">
    <location>
        <begin position="1"/>
        <end position="57"/>
    </location>
</feature>
<dbReference type="STRING" id="633440.SAMN05421869_105398"/>
<protein>
    <recommendedName>
        <fullName evidence="1">DUF1918 domain-containing protein</fullName>
    </recommendedName>
</protein>
<dbReference type="AlphaFoldDB" id="A0A1G8KGX6"/>
<dbReference type="InterPro" id="IPR015035">
    <property type="entry name" value="DUF1918"/>
</dbReference>
<dbReference type="Gene3D" id="2.30.30.440">
    <property type="entry name" value="Domain of unknown function DUF1918"/>
    <property type="match status" value="1"/>
</dbReference>
<organism evidence="2 3">
    <name type="scientific">Nonomuraea jiangxiensis</name>
    <dbReference type="NCBI Taxonomy" id="633440"/>
    <lineage>
        <taxon>Bacteria</taxon>
        <taxon>Bacillati</taxon>
        <taxon>Actinomycetota</taxon>
        <taxon>Actinomycetes</taxon>
        <taxon>Streptosporangiales</taxon>
        <taxon>Streptosporangiaceae</taxon>
        <taxon>Nonomuraea</taxon>
    </lineage>
</organism>
<proteinExistence type="predicted"/>
<dbReference type="RefSeq" id="WP_090931377.1">
    <property type="nucleotide sequence ID" value="NZ_FNDJ01000005.1"/>
</dbReference>
<evidence type="ECO:0000259" key="1">
    <source>
        <dbReference type="Pfam" id="PF08940"/>
    </source>
</evidence>
<dbReference type="SUPFAM" id="SSF50118">
    <property type="entry name" value="Cell growth inhibitor/plasmid maintenance toxic component"/>
    <property type="match status" value="1"/>
</dbReference>
<name>A0A1G8KGX6_9ACTN</name>
<reference evidence="2 3" key="1">
    <citation type="submission" date="2016-10" db="EMBL/GenBank/DDBJ databases">
        <authorList>
            <person name="de Groot N.N."/>
        </authorList>
    </citation>
    <scope>NUCLEOTIDE SEQUENCE [LARGE SCALE GENOMIC DNA]</scope>
    <source>
        <strain evidence="2 3">CGMCC 4.6533</strain>
    </source>
</reference>